<dbReference type="EC" id="2.3.2.27" evidence="6"/>
<keyword evidence="7" id="KW-0963">Cytoplasm</keyword>
<dbReference type="PANTHER" id="PTHR13931:SF2">
    <property type="entry name" value="UBIQUITIN CONJUGATION FACTOR E4 B"/>
    <property type="match status" value="1"/>
</dbReference>
<reference evidence="13" key="1">
    <citation type="submission" date="2021-11" db="EMBL/GenBank/DDBJ databases">
        <authorList>
            <consortium name="Genoscope - CEA"/>
            <person name="William W."/>
        </authorList>
    </citation>
    <scope>NUCLEOTIDE SEQUENCE</scope>
</reference>
<evidence type="ECO:0000256" key="2">
    <source>
        <dbReference type="ARBA" id="ARBA00004123"/>
    </source>
</evidence>
<evidence type="ECO:0000256" key="7">
    <source>
        <dbReference type="ARBA" id="ARBA00022490"/>
    </source>
</evidence>
<dbReference type="SUPFAM" id="SSF57850">
    <property type="entry name" value="RING/U-box"/>
    <property type="match status" value="1"/>
</dbReference>
<feature type="region of interest" description="Disordered" evidence="11">
    <location>
        <begin position="1"/>
        <end position="77"/>
    </location>
</feature>
<comment type="similarity">
    <text evidence="5">Belongs to the ubiquitin conjugation factor E4 family.</text>
</comment>
<keyword evidence="10" id="KW-0539">Nucleus</keyword>
<dbReference type="PANTHER" id="PTHR13931">
    <property type="entry name" value="UBIQUITINATION FACTOR E4"/>
    <property type="match status" value="1"/>
</dbReference>
<dbReference type="InterPro" id="IPR013083">
    <property type="entry name" value="Znf_RING/FYVE/PHD"/>
</dbReference>
<dbReference type="Pfam" id="PF10408">
    <property type="entry name" value="Ufd2P_core"/>
    <property type="match status" value="1"/>
</dbReference>
<evidence type="ECO:0000256" key="8">
    <source>
        <dbReference type="ARBA" id="ARBA00022679"/>
    </source>
</evidence>
<evidence type="ECO:0000259" key="12">
    <source>
        <dbReference type="PROSITE" id="PS51698"/>
    </source>
</evidence>
<dbReference type="OrthoDB" id="20295at2759"/>
<dbReference type="SMART" id="SM00504">
    <property type="entry name" value="Ubox"/>
    <property type="match status" value="1"/>
</dbReference>
<dbReference type="PROSITE" id="PS51698">
    <property type="entry name" value="U_BOX"/>
    <property type="match status" value="1"/>
</dbReference>
<feature type="domain" description="U-box" evidence="12">
    <location>
        <begin position="995"/>
        <end position="1068"/>
    </location>
</feature>
<proteinExistence type="inferred from homology"/>
<comment type="caution">
    <text evidence="13">The sequence shown here is derived from an EMBL/GenBank/DDBJ whole genome shotgun (WGS) entry which is preliminary data.</text>
</comment>
<keyword evidence="9" id="KW-0833">Ubl conjugation pathway</keyword>
<evidence type="ECO:0000256" key="1">
    <source>
        <dbReference type="ARBA" id="ARBA00000900"/>
    </source>
</evidence>
<dbReference type="GO" id="GO:0005634">
    <property type="term" value="C:nucleus"/>
    <property type="evidence" value="ECO:0007669"/>
    <property type="project" value="UniProtKB-SubCell"/>
</dbReference>
<dbReference type="GO" id="GO:0000151">
    <property type="term" value="C:ubiquitin ligase complex"/>
    <property type="evidence" value="ECO:0007669"/>
    <property type="project" value="InterPro"/>
</dbReference>
<dbReference type="GO" id="GO:0006511">
    <property type="term" value="P:ubiquitin-dependent protein catabolic process"/>
    <property type="evidence" value="ECO:0007669"/>
    <property type="project" value="InterPro"/>
</dbReference>
<keyword evidence="14" id="KW-1185">Reference proteome</keyword>
<comment type="subcellular location">
    <subcellularLocation>
        <location evidence="3">Cytoplasm</location>
    </subcellularLocation>
    <subcellularLocation>
        <location evidence="2">Nucleus</location>
    </subcellularLocation>
</comment>
<evidence type="ECO:0000256" key="9">
    <source>
        <dbReference type="ARBA" id="ARBA00022786"/>
    </source>
</evidence>
<feature type="compositionally biased region" description="Pro residues" evidence="11">
    <location>
        <begin position="28"/>
        <end position="38"/>
    </location>
</feature>
<protein>
    <recommendedName>
        <fullName evidence="6">RING-type E3 ubiquitin transferase</fullName>
        <ecNumber evidence="6">2.3.2.27</ecNumber>
    </recommendedName>
</protein>
<name>A0A8J2WT95_9STRA</name>
<keyword evidence="8" id="KW-0808">Transferase</keyword>
<organism evidence="13 14">
    <name type="scientific">Pelagomonas calceolata</name>
    <dbReference type="NCBI Taxonomy" id="35677"/>
    <lineage>
        <taxon>Eukaryota</taxon>
        <taxon>Sar</taxon>
        <taxon>Stramenopiles</taxon>
        <taxon>Ochrophyta</taxon>
        <taxon>Pelagophyceae</taxon>
        <taxon>Pelagomonadales</taxon>
        <taxon>Pelagomonadaceae</taxon>
        <taxon>Pelagomonas</taxon>
    </lineage>
</organism>
<sequence length="1075" mass="117280">MNPDDPEEVRRRRSARLNASPPSTDGQAPPPVASPPPSARASPPSSARPASSSGQKRPAQTSPVASPTPTKKTIPVDRALRRVLRCNIVEGPPKSGGEIFEVTKAEVNGALDEKSCGAVVALRLQRAKSGEDALQLLHEIFVRCRDEARTARSRSDETCEKAVQICGNTAASLASVCLVRPGALGKASEKARDTLASALLGKVPQLRPEFLQGALAKVSPELLKDVAKPLVDQCCEELKPATATEIDVDRVCGALNTWLRCAGKKVAGAALVEHEAFQVPPLERPSGGDPQPPDEQDNNFAALLGQAGMAQDQAAQWGAMLRGVQRSVNRGLPLERTCLLGLLLRVSGGASYRNDVDMQTQARGLRELMQRVRRPQDVPSATRELTQRVSVCREAISSLIEGLVRNGPQSRETTLQWLTALLNRSKPGRHAHATPATRLGACAAWLRLCRPFLGDEKKEANAQASLDYLKSDLGKAAYPDDLTCVNVAPMPSTAPMDVDSDQEMYDDDGDAELKAALELSTTPTQDFHFVTRCFFLASRAVTLGVAAELHQTYGMDQRPHRVAAAVGGWDHDMTRASLAEVVAREAALASDSVVDDLQAFSACQCRWLLRLSDDDLRRCPEFLLEDACTIPCELNSMKPDTLRRSKPSPDLLKLCARCLGATDTLVKSPHAREKLGKALYDLFLPVSAKGKTYTELALYRQPLQENPGNVELLANASPEIAAKLCPAILWLFGDAEHIGDIYQIADQRLRIAALIKHLWDAPVHRAAFRTIVADVRAFVTFANGLLNETNKLVAGAIERLPEIRNHQVRTGLLDASSDEFRRLRAEYESANDTRREELDSRHSEHEQHLKQDLELCTEILSLVEMLTGDTAVAKAFMGEELRSRLAGMLLSVVRQFTGKRSLDIKISNPDAYGFDPKDILSRVGRIACCFAAEPEFPGALAESGYYDVELLPRCAQTLRRLGALSSSQLDALDSLAKAAGVAREALSLDDGLENEAPEEFVDPLTAELMKSPVKLPSGNVVDDSTIRQHLLNELSDPFSRQPLEPADLEPLPDLKKRIEEWLAVKRAERRAARGG</sequence>
<evidence type="ECO:0000313" key="13">
    <source>
        <dbReference type="EMBL" id="CAH0364555.1"/>
    </source>
</evidence>
<dbReference type="FunFam" id="3.30.40.10:FF:000055">
    <property type="entry name" value="Ubiquitin conjugation factor e4 a"/>
    <property type="match status" value="1"/>
</dbReference>
<feature type="compositionally biased region" description="Polar residues" evidence="11">
    <location>
        <begin position="54"/>
        <end position="71"/>
    </location>
</feature>
<dbReference type="EMBL" id="CAKKNE010000001">
    <property type="protein sequence ID" value="CAH0364555.1"/>
    <property type="molecule type" value="Genomic_DNA"/>
</dbReference>
<dbReference type="GO" id="GO:0034450">
    <property type="term" value="F:ubiquitin-ubiquitin ligase activity"/>
    <property type="evidence" value="ECO:0007669"/>
    <property type="project" value="InterPro"/>
</dbReference>
<dbReference type="GO" id="GO:0036503">
    <property type="term" value="P:ERAD pathway"/>
    <property type="evidence" value="ECO:0007669"/>
    <property type="project" value="InterPro"/>
</dbReference>
<evidence type="ECO:0000256" key="10">
    <source>
        <dbReference type="ARBA" id="ARBA00023242"/>
    </source>
</evidence>
<dbReference type="GO" id="GO:0000209">
    <property type="term" value="P:protein polyubiquitination"/>
    <property type="evidence" value="ECO:0007669"/>
    <property type="project" value="TreeGrafter"/>
</dbReference>
<evidence type="ECO:0000313" key="14">
    <source>
        <dbReference type="Proteomes" id="UP000789595"/>
    </source>
</evidence>
<evidence type="ECO:0000256" key="11">
    <source>
        <dbReference type="SAM" id="MobiDB-lite"/>
    </source>
</evidence>
<dbReference type="InterPro" id="IPR045132">
    <property type="entry name" value="UBE4"/>
</dbReference>
<dbReference type="AlphaFoldDB" id="A0A8J2WT95"/>
<feature type="compositionally biased region" description="Low complexity" evidence="11">
    <location>
        <begin position="39"/>
        <end position="53"/>
    </location>
</feature>
<dbReference type="Pfam" id="PF04564">
    <property type="entry name" value="U-box"/>
    <property type="match status" value="1"/>
</dbReference>
<dbReference type="InterPro" id="IPR003613">
    <property type="entry name" value="Ubox_domain"/>
</dbReference>
<dbReference type="GO" id="GO:0005737">
    <property type="term" value="C:cytoplasm"/>
    <property type="evidence" value="ECO:0007669"/>
    <property type="project" value="UniProtKB-SubCell"/>
</dbReference>
<dbReference type="Proteomes" id="UP000789595">
    <property type="component" value="Unassembled WGS sequence"/>
</dbReference>
<evidence type="ECO:0000256" key="3">
    <source>
        <dbReference type="ARBA" id="ARBA00004496"/>
    </source>
</evidence>
<gene>
    <name evidence="13" type="ORF">PECAL_1P09230</name>
</gene>
<comment type="pathway">
    <text evidence="4">Protein modification; protein ubiquitination.</text>
</comment>
<dbReference type="Gene3D" id="3.30.40.10">
    <property type="entry name" value="Zinc/RING finger domain, C3HC4 (zinc finger)"/>
    <property type="match status" value="1"/>
</dbReference>
<evidence type="ECO:0000256" key="6">
    <source>
        <dbReference type="ARBA" id="ARBA00012483"/>
    </source>
</evidence>
<evidence type="ECO:0000256" key="4">
    <source>
        <dbReference type="ARBA" id="ARBA00004906"/>
    </source>
</evidence>
<accession>A0A8J2WT95</accession>
<dbReference type="UniPathway" id="UPA00143"/>
<dbReference type="InterPro" id="IPR019474">
    <property type="entry name" value="Ub_conjug_fac_E4_core"/>
</dbReference>
<comment type="catalytic activity">
    <reaction evidence="1">
        <text>S-ubiquitinyl-[E2 ubiquitin-conjugating enzyme]-L-cysteine + [acceptor protein]-L-lysine = [E2 ubiquitin-conjugating enzyme]-L-cysteine + N(6)-ubiquitinyl-[acceptor protein]-L-lysine.</text>
        <dbReference type="EC" id="2.3.2.27"/>
    </reaction>
</comment>
<evidence type="ECO:0000256" key="5">
    <source>
        <dbReference type="ARBA" id="ARBA00007434"/>
    </source>
</evidence>